<dbReference type="GO" id="GO:0019005">
    <property type="term" value="C:SCF ubiquitin ligase complex"/>
    <property type="evidence" value="ECO:0007669"/>
    <property type="project" value="TreeGrafter"/>
</dbReference>
<sequence>MSSKKPPPNETRVPPRIWVAQRSLNSPMLVVLVAGFATLTFLASSFLAGSTGSLGFALLHRESPGYSGPPVNAQEILNRCAALKATPVVPQSFRSRKESERYEYGNNATLIRDATIFTGRENGQEVIHGDILLDRGVIKGIGRIPARTIDQAANLTVIEAYGAWITPGLVDLHSHLGVISAPLLQGAYDVDSKKGPILPWLRSVDALNTHDEGYELAMAGGVTTAQVLPGSANAIGGQAFMVKLRKTRDRSALSMVVEPPYGLNGTEPDPKHPRWRHMKQSCGENLRTYGNRMDSVWSLRAAYDQARKAKNLQDDYCIKAEAGLWHELKDPCPENLQWEMLVDVLRGKVKIANHCYEAVDLDAIVRLTNEFKFPLASFHHASDAYLVPEVLKQTYGGTPAVALFATNHRYKRESYRGSEFASSVLADRNISVIMKTDHPVVNSRYLIHEAQQAYYFGLAENLALASVTSAPAIAAGLDHRIGILAEGADADVVMWDSHPLQLGATPKRVWVDGLLQIPLPRNIDSPIRVGVGKDGDEWRRAPEVPDWDDEREQAVLWDGLPPLQGAKHEGKVVFTNVKKVWKRENGQIVDALEGRTSSQAVTVVVEGGKITCSGHSCGASHEDAMTLDLKGGSITPGLMSFGSTLGTEEIASELSTGDGQQYDAMMKDVPAILNDIGAVAKTSDGLIFQTRNALIAYRSGVTMATSTMARPFFLDVYGDNMIAGVSATFRTGASHAMERGAILQDSTALHIIIGRAHPLYPTKRPSVSSQISTLRRLLYGWENSEKTVGEWFQKAAEGVIPLVIDVHSADIMASLLIVKADVEYKIGSRMRMVFSGATEAHLIAQEISNAGVGVILNPLRQFPTVWDQRRILPGPPLTNNTALMELIDHGVIVGMGVREAWEARNTKFELKLATLESNGRLTEEKAYAMATTDLEKLLGVQWIGDESVDLVAYEGGGVLDTTSKVSAVISPTRGIIDLFYQTYGYAAQQEPCKATRDGWFERTNNKWIATHRKNATRDIDRSSCGVREEANIDRNTAGVTGIRLDESDPDDWMLFCVGRAVLLDEVVEDVEEGMMGLVGKSADGHFSARPSAVSSGGEYWATRLKRKQRATALVVSSRSRYPFLLIFNLNMFEELESESTSFHDDMIKVLDRLPNEDEYRRVRHLILLNPQPSGIPDEELSTVLGSCPHIETAVLSGVPQLSNNALVALAESAINLQELDITGCSEVTDAGMLEVTNKFLPLQSIRLNGAAALTDSSISAIAKTCSRLVELDLGDLPGLTPLALRDVWTFSKKLRTLRLANCTLLTDKAFPSVIPDDVSLQPQELEEEKPLPHRPTTWLEVLPPLFLHHRAENLRVLDLTACNVTDGAIDGIVFHASRIQTLILTACTQLTDAALESIARLGDSLDVLILAHVTHITDRGLVRLARECFNLRCVDVAFCRNLTDMSVFELASLRSLRRLSLVRVHKLTDMAIYALAEHATLLERLHLSYCDRLSLESIHVLMKKLERLHHLTTTGVPSLKGKGIQRFSELPPSSLDSNQQAAYRVFTGHNVSLLKRFLDKEEKRRRDAEAQNIPFVERSDDKLELY</sequence>
<dbReference type="InterPro" id="IPR057207">
    <property type="entry name" value="FBXL15_LRR"/>
</dbReference>
<proteinExistence type="predicted"/>
<comment type="caution">
    <text evidence="3">The sequence shown here is derived from an EMBL/GenBank/DDBJ whole genome shotgun (WGS) entry which is preliminary data.</text>
</comment>
<dbReference type="SMART" id="SM00367">
    <property type="entry name" value="LRR_CC"/>
    <property type="match status" value="10"/>
</dbReference>
<dbReference type="InterPro" id="IPR032466">
    <property type="entry name" value="Metal_Hydrolase"/>
</dbReference>
<dbReference type="InterPro" id="IPR006553">
    <property type="entry name" value="Leu-rich_rpt_Cys-con_subtyp"/>
</dbReference>
<evidence type="ECO:0008006" key="5">
    <source>
        <dbReference type="Google" id="ProtNLM"/>
    </source>
</evidence>
<dbReference type="Gene3D" id="3.80.10.10">
    <property type="entry name" value="Ribonuclease Inhibitor"/>
    <property type="match status" value="2"/>
</dbReference>
<dbReference type="GO" id="GO:0016810">
    <property type="term" value="F:hydrolase activity, acting on carbon-nitrogen (but not peptide) bonds"/>
    <property type="evidence" value="ECO:0007669"/>
    <property type="project" value="InterPro"/>
</dbReference>
<dbReference type="PANTHER" id="PTHR13318">
    <property type="entry name" value="PARTNER OF PAIRED, ISOFORM B-RELATED"/>
    <property type="match status" value="1"/>
</dbReference>
<feature type="domain" description="Amidohydrolase-related" evidence="1">
    <location>
        <begin position="413"/>
        <end position="513"/>
    </location>
</feature>
<accession>A0AAD5VPW5</accession>
<dbReference type="Pfam" id="PF01979">
    <property type="entry name" value="Amidohydro_1"/>
    <property type="match status" value="1"/>
</dbReference>
<name>A0AAD5VPW5_9AGAR</name>
<dbReference type="InterPro" id="IPR006680">
    <property type="entry name" value="Amidohydro-rel"/>
</dbReference>
<protein>
    <recommendedName>
        <fullName evidence="5">Amidohydrolase-related domain-containing protein</fullName>
    </recommendedName>
</protein>
<evidence type="ECO:0000259" key="2">
    <source>
        <dbReference type="Pfam" id="PF25372"/>
    </source>
</evidence>
<reference evidence="3" key="1">
    <citation type="submission" date="2022-07" db="EMBL/GenBank/DDBJ databases">
        <title>Genome Sequence of Leucocoprinus birnbaumii.</title>
        <authorList>
            <person name="Buettner E."/>
        </authorList>
    </citation>
    <scope>NUCLEOTIDE SEQUENCE</scope>
    <source>
        <strain evidence="3">VT141</strain>
    </source>
</reference>
<evidence type="ECO:0000313" key="4">
    <source>
        <dbReference type="Proteomes" id="UP001213000"/>
    </source>
</evidence>
<dbReference type="SUPFAM" id="SSF51556">
    <property type="entry name" value="Metallo-dependent hydrolases"/>
    <property type="match status" value="1"/>
</dbReference>
<keyword evidence="4" id="KW-1185">Reference proteome</keyword>
<dbReference type="Gene3D" id="3.20.20.140">
    <property type="entry name" value="Metal-dependent hydrolases"/>
    <property type="match status" value="2"/>
</dbReference>
<feature type="domain" description="F-box/LRR-repeat protein 15-like leucin rich repeat" evidence="2">
    <location>
        <begin position="1179"/>
        <end position="1310"/>
    </location>
</feature>
<dbReference type="SUPFAM" id="SSF51338">
    <property type="entry name" value="Composite domain of metallo-dependent hydrolases"/>
    <property type="match status" value="1"/>
</dbReference>
<dbReference type="InterPro" id="IPR011059">
    <property type="entry name" value="Metal-dep_hydrolase_composite"/>
</dbReference>
<dbReference type="InterPro" id="IPR032675">
    <property type="entry name" value="LRR_dom_sf"/>
</dbReference>
<organism evidence="3 4">
    <name type="scientific">Leucocoprinus birnbaumii</name>
    <dbReference type="NCBI Taxonomy" id="56174"/>
    <lineage>
        <taxon>Eukaryota</taxon>
        <taxon>Fungi</taxon>
        <taxon>Dikarya</taxon>
        <taxon>Basidiomycota</taxon>
        <taxon>Agaricomycotina</taxon>
        <taxon>Agaricomycetes</taxon>
        <taxon>Agaricomycetidae</taxon>
        <taxon>Agaricales</taxon>
        <taxon>Agaricineae</taxon>
        <taxon>Agaricaceae</taxon>
        <taxon>Leucocoprinus</taxon>
    </lineage>
</organism>
<evidence type="ECO:0000313" key="3">
    <source>
        <dbReference type="EMBL" id="KAJ3566317.1"/>
    </source>
</evidence>
<dbReference type="EMBL" id="JANIEX010000497">
    <property type="protein sequence ID" value="KAJ3566317.1"/>
    <property type="molecule type" value="Genomic_DNA"/>
</dbReference>
<gene>
    <name evidence="3" type="ORF">NP233_g7079</name>
</gene>
<dbReference type="SUPFAM" id="SSF52047">
    <property type="entry name" value="RNI-like"/>
    <property type="match status" value="1"/>
</dbReference>
<dbReference type="Pfam" id="PF25372">
    <property type="entry name" value="DUF7885"/>
    <property type="match status" value="1"/>
</dbReference>
<dbReference type="Proteomes" id="UP001213000">
    <property type="component" value="Unassembled WGS sequence"/>
</dbReference>
<evidence type="ECO:0000259" key="1">
    <source>
        <dbReference type="Pfam" id="PF01979"/>
    </source>
</evidence>
<dbReference type="GO" id="GO:0031146">
    <property type="term" value="P:SCF-dependent proteasomal ubiquitin-dependent protein catabolic process"/>
    <property type="evidence" value="ECO:0007669"/>
    <property type="project" value="TreeGrafter"/>
</dbReference>